<name>A0A9W6YMN7_9STRA</name>
<sequence length="143" mass="15892">MNLDVESRSSTTQWVACQSASTFSSMKSTQSSNTRTTSCPKSTRRWKKNSVRRVSDSFVQGRVARKDFNSSPSQRSRRKQQPSFCALCGKSRFDGVSEKDASDTRPVILLVDKKWAEKGGPFPQVVLPCRHPEGSGVWTSSLA</sequence>
<dbReference type="Proteomes" id="UP001165121">
    <property type="component" value="Unassembled WGS sequence"/>
</dbReference>
<gene>
    <name evidence="2" type="ORF">Pfra01_002903500</name>
</gene>
<evidence type="ECO:0000313" key="3">
    <source>
        <dbReference type="Proteomes" id="UP001165121"/>
    </source>
</evidence>
<comment type="caution">
    <text evidence="2">The sequence shown here is derived from an EMBL/GenBank/DDBJ whole genome shotgun (WGS) entry which is preliminary data.</text>
</comment>
<keyword evidence="3" id="KW-1185">Reference proteome</keyword>
<dbReference type="AlphaFoldDB" id="A0A9W6YMN7"/>
<evidence type="ECO:0000313" key="2">
    <source>
        <dbReference type="EMBL" id="GMF90724.1"/>
    </source>
</evidence>
<accession>A0A9W6YMN7</accession>
<feature type="region of interest" description="Disordered" evidence="1">
    <location>
        <begin position="21"/>
        <end position="46"/>
    </location>
</feature>
<protein>
    <submittedName>
        <fullName evidence="2">Unnamed protein product</fullName>
    </submittedName>
</protein>
<organism evidence="2 3">
    <name type="scientific">Phytophthora fragariaefolia</name>
    <dbReference type="NCBI Taxonomy" id="1490495"/>
    <lineage>
        <taxon>Eukaryota</taxon>
        <taxon>Sar</taxon>
        <taxon>Stramenopiles</taxon>
        <taxon>Oomycota</taxon>
        <taxon>Peronosporomycetes</taxon>
        <taxon>Peronosporales</taxon>
        <taxon>Peronosporaceae</taxon>
        <taxon>Phytophthora</taxon>
    </lineage>
</organism>
<proteinExistence type="predicted"/>
<dbReference type="EMBL" id="BSXT01013874">
    <property type="protein sequence ID" value="GMF90724.1"/>
    <property type="molecule type" value="Genomic_DNA"/>
</dbReference>
<feature type="compositionally biased region" description="Low complexity" evidence="1">
    <location>
        <begin position="21"/>
        <end position="34"/>
    </location>
</feature>
<evidence type="ECO:0000256" key="1">
    <source>
        <dbReference type="SAM" id="MobiDB-lite"/>
    </source>
</evidence>
<reference evidence="2" key="1">
    <citation type="submission" date="2023-04" db="EMBL/GenBank/DDBJ databases">
        <title>Phytophthora fragariaefolia NBRC 109709.</title>
        <authorList>
            <person name="Ichikawa N."/>
            <person name="Sato H."/>
            <person name="Tonouchi N."/>
        </authorList>
    </citation>
    <scope>NUCLEOTIDE SEQUENCE</scope>
    <source>
        <strain evidence="2">NBRC 109709</strain>
    </source>
</reference>
<feature type="region of interest" description="Disordered" evidence="1">
    <location>
        <begin position="62"/>
        <end position="82"/>
    </location>
</feature>